<feature type="transmembrane region" description="Helical" evidence="1">
    <location>
        <begin position="12"/>
        <end position="28"/>
    </location>
</feature>
<evidence type="ECO:0000313" key="2">
    <source>
        <dbReference type="EMBL" id="OGK50659.1"/>
    </source>
</evidence>
<dbReference type="AlphaFoldDB" id="A0A1F7J4Z4"/>
<sequence>MKLPNVQGGKKTYLVLVVLCYLFYWFQLRPASIRIECDSKAKDKANKVLYERAELLEKYQRGDLLKVADKGLHYPDDYDRYYESCLHEKGLK</sequence>
<accession>A0A1F7J4Z4</accession>
<protein>
    <submittedName>
        <fullName evidence="2">Uncharacterized protein</fullName>
    </submittedName>
</protein>
<keyword evidence="1" id="KW-0472">Membrane</keyword>
<proteinExistence type="predicted"/>
<evidence type="ECO:0000256" key="1">
    <source>
        <dbReference type="SAM" id="Phobius"/>
    </source>
</evidence>
<dbReference type="Proteomes" id="UP000178558">
    <property type="component" value="Unassembled WGS sequence"/>
</dbReference>
<keyword evidence="1" id="KW-1133">Transmembrane helix</keyword>
<reference evidence="2 3" key="1">
    <citation type="journal article" date="2016" name="Nat. Commun.">
        <title>Thousands of microbial genomes shed light on interconnected biogeochemical processes in an aquifer system.</title>
        <authorList>
            <person name="Anantharaman K."/>
            <person name="Brown C.T."/>
            <person name="Hug L.A."/>
            <person name="Sharon I."/>
            <person name="Castelle C.J."/>
            <person name="Probst A.J."/>
            <person name="Thomas B.C."/>
            <person name="Singh A."/>
            <person name="Wilkins M.J."/>
            <person name="Karaoz U."/>
            <person name="Brodie E.L."/>
            <person name="Williams K.H."/>
            <person name="Hubbard S.S."/>
            <person name="Banfield J.F."/>
        </authorList>
    </citation>
    <scope>NUCLEOTIDE SEQUENCE [LARGE SCALE GENOMIC DNA]</scope>
</reference>
<dbReference type="EMBL" id="MGAQ01000014">
    <property type="protein sequence ID" value="OGK50659.1"/>
    <property type="molecule type" value="Genomic_DNA"/>
</dbReference>
<keyword evidence="1" id="KW-0812">Transmembrane</keyword>
<organism evidence="2 3">
    <name type="scientific">Candidatus Roizmanbacteria bacterium RIFCSPLOWO2_01_FULL_40_42</name>
    <dbReference type="NCBI Taxonomy" id="1802066"/>
    <lineage>
        <taxon>Bacteria</taxon>
        <taxon>Candidatus Roizmaniibacteriota</taxon>
    </lineage>
</organism>
<name>A0A1F7J4Z4_9BACT</name>
<evidence type="ECO:0000313" key="3">
    <source>
        <dbReference type="Proteomes" id="UP000178558"/>
    </source>
</evidence>
<gene>
    <name evidence="2" type="ORF">A3B50_00580</name>
</gene>
<comment type="caution">
    <text evidence="2">The sequence shown here is derived from an EMBL/GenBank/DDBJ whole genome shotgun (WGS) entry which is preliminary data.</text>
</comment>